<keyword evidence="3" id="KW-1185">Reference proteome</keyword>
<dbReference type="EMBL" id="UYYG01001151">
    <property type="protein sequence ID" value="VDN54923.1"/>
    <property type="molecule type" value="Genomic_DNA"/>
</dbReference>
<dbReference type="OrthoDB" id="6365737at2759"/>
<evidence type="ECO:0000313" key="3">
    <source>
        <dbReference type="Proteomes" id="UP000274756"/>
    </source>
</evidence>
<reference evidence="1 3" key="2">
    <citation type="submission" date="2018-11" db="EMBL/GenBank/DDBJ databases">
        <authorList>
            <consortium name="Pathogen Informatics"/>
        </authorList>
    </citation>
    <scope>NUCLEOTIDE SEQUENCE [LARGE SCALE GENOMIC DNA]</scope>
</reference>
<accession>A0A0N4U1P2</accession>
<reference evidence="4" key="1">
    <citation type="submission" date="2017-02" db="UniProtKB">
        <authorList>
            <consortium name="WormBaseParasite"/>
        </authorList>
    </citation>
    <scope>IDENTIFICATION</scope>
</reference>
<dbReference type="Proteomes" id="UP000038040">
    <property type="component" value="Unplaced"/>
</dbReference>
<protein>
    <submittedName>
        <fullName evidence="1 4">Uncharacterized protein</fullName>
    </submittedName>
</protein>
<dbReference type="AlphaFoldDB" id="A0A0N4U1P2"/>
<organism evidence="2 4">
    <name type="scientific">Dracunculus medinensis</name>
    <name type="common">Guinea worm</name>
    <dbReference type="NCBI Taxonomy" id="318479"/>
    <lineage>
        <taxon>Eukaryota</taxon>
        <taxon>Metazoa</taxon>
        <taxon>Ecdysozoa</taxon>
        <taxon>Nematoda</taxon>
        <taxon>Chromadorea</taxon>
        <taxon>Rhabditida</taxon>
        <taxon>Spirurina</taxon>
        <taxon>Dracunculoidea</taxon>
        <taxon>Dracunculidae</taxon>
        <taxon>Dracunculus</taxon>
    </lineage>
</organism>
<name>A0A0N4U1P2_DRAME</name>
<evidence type="ECO:0000313" key="2">
    <source>
        <dbReference type="Proteomes" id="UP000038040"/>
    </source>
</evidence>
<sequence>MGEEVNRKRYTSDEMRQIASNMKEENDWWRFIASFNKIGRSNKKCKMNKMAPPSTTNDPCGLKDLKKNDFYDVIASDIFFEVTDLQNPKAVHIRKDSLEESSNILKHEIFTKKLSINKSELKEIESVNHIQVPNEEKVCICHRPATTVKCCECGTEFQGHAERTCNEHPRRINLMDIRECPKCRSRLLEELYS</sequence>
<dbReference type="WBParaSite" id="DME_0000053601-mRNA-1">
    <property type="protein sequence ID" value="DME_0000053601-mRNA-1"/>
    <property type="gene ID" value="DME_0000053601"/>
</dbReference>
<dbReference type="Proteomes" id="UP000274756">
    <property type="component" value="Unassembled WGS sequence"/>
</dbReference>
<gene>
    <name evidence="1" type="ORF">DME_LOCUS4896</name>
</gene>
<evidence type="ECO:0000313" key="1">
    <source>
        <dbReference type="EMBL" id="VDN54923.1"/>
    </source>
</evidence>
<evidence type="ECO:0000313" key="4">
    <source>
        <dbReference type="WBParaSite" id="DME_0000053601-mRNA-1"/>
    </source>
</evidence>
<proteinExistence type="predicted"/>